<evidence type="ECO:0000313" key="4">
    <source>
        <dbReference type="Proteomes" id="UP000642748"/>
    </source>
</evidence>
<feature type="region of interest" description="Disordered" evidence="1">
    <location>
        <begin position="266"/>
        <end position="287"/>
    </location>
</feature>
<organism evidence="3 4">
    <name type="scientific">Rugosimonospora africana</name>
    <dbReference type="NCBI Taxonomy" id="556532"/>
    <lineage>
        <taxon>Bacteria</taxon>
        <taxon>Bacillati</taxon>
        <taxon>Actinomycetota</taxon>
        <taxon>Actinomycetes</taxon>
        <taxon>Micromonosporales</taxon>
        <taxon>Micromonosporaceae</taxon>
        <taxon>Rugosimonospora</taxon>
    </lineage>
</organism>
<keyword evidence="2" id="KW-1133">Transmembrane helix</keyword>
<dbReference type="EMBL" id="BONZ01000112">
    <property type="protein sequence ID" value="GIH20995.1"/>
    <property type="molecule type" value="Genomic_DNA"/>
</dbReference>
<feature type="compositionally biased region" description="Gly residues" evidence="1">
    <location>
        <begin position="268"/>
        <end position="283"/>
    </location>
</feature>
<gene>
    <name evidence="3" type="ORF">Raf01_91670</name>
</gene>
<accession>A0A8J3VW52</accession>
<proteinExistence type="predicted"/>
<evidence type="ECO:0000256" key="2">
    <source>
        <dbReference type="SAM" id="Phobius"/>
    </source>
</evidence>
<dbReference type="Proteomes" id="UP000642748">
    <property type="component" value="Unassembled WGS sequence"/>
</dbReference>
<comment type="caution">
    <text evidence="3">The sequence shown here is derived from an EMBL/GenBank/DDBJ whole genome shotgun (WGS) entry which is preliminary data.</text>
</comment>
<keyword evidence="4" id="KW-1185">Reference proteome</keyword>
<dbReference type="AlphaFoldDB" id="A0A8J3VW52"/>
<name>A0A8J3VW52_9ACTN</name>
<evidence type="ECO:0000256" key="1">
    <source>
        <dbReference type="SAM" id="MobiDB-lite"/>
    </source>
</evidence>
<keyword evidence="2" id="KW-0472">Membrane</keyword>
<protein>
    <submittedName>
        <fullName evidence="3">Uncharacterized protein</fullName>
    </submittedName>
</protein>
<reference evidence="3" key="1">
    <citation type="submission" date="2021-01" db="EMBL/GenBank/DDBJ databases">
        <title>Whole genome shotgun sequence of Rugosimonospora africana NBRC 104875.</title>
        <authorList>
            <person name="Komaki H."/>
            <person name="Tamura T."/>
        </authorList>
    </citation>
    <scope>NUCLEOTIDE SEQUENCE</scope>
    <source>
        <strain evidence="3">NBRC 104875</strain>
    </source>
</reference>
<sequence>MGVDGERHRDGRAPGGSRTLRRVIVSAVLGVLCLAGALVAIRDVARGAVSPHPKAAGPVSPSPLPGRIPIVRLIQPARLFWPGAVHTLPATLPDGSAYQVVAVLSADRYLVTTGEVSPAGATAVRVFDTGTRTVTTIAALPPNTPGQLQLGLPRNALLYPPLVDGDVVTWADTVIEGGSPDTEVWAADLTGGRPVRLTRIPGTSRGQAREVGQPRPVDGTVVWDRYAQSTTTGIYRVPATGGTPAPVPGTAGYDLVTGAWAQPAGRQVAGGAGSGDGGGSGDGAGRDELFDVLTGRRMRVPVGGVGHDERLECSPTWCAGAGVENISFAVVKADGSGGPTELDRPYRLADGGAVALAAGSDKHGNPQGVVVWNPTTGVWGGLDASYRVPDGSLSADVRVLQAQTVPGAPVEVFDLTVVGRPA</sequence>
<evidence type="ECO:0000313" key="3">
    <source>
        <dbReference type="EMBL" id="GIH20995.1"/>
    </source>
</evidence>
<feature type="transmembrane region" description="Helical" evidence="2">
    <location>
        <begin position="20"/>
        <end position="41"/>
    </location>
</feature>
<keyword evidence="2" id="KW-0812">Transmembrane</keyword>